<dbReference type="STRING" id="490189.SAMN02927903_01299"/>
<dbReference type="Pfam" id="PF04488">
    <property type="entry name" value="Gly_transf_sug"/>
    <property type="match status" value="1"/>
</dbReference>
<dbReference type="EMBL" id="FMVF01000005">
    <property type="protein sequence ID" value="SCY38895.1"/>
    <property type="molecule type" value="Genomic_DNA"/>
</dbReference>
<evidence type="ECO:0000313" key="2">
    <source>
        <dbReference type="EMBL" id="SCY38895.1"/>
    </source>
</evidence>
<dbReference type="InterPro" id="IPR051706">
    <property type="entry name" value="Glycosyltransferase_domain"/>
</dbReference>
<dbReference type="InterPro" id="IPR029044">
    <property type="entry name" value="Nucleotide-diphossugar_trans"/>
</dbReference>
<dbReference type="Gene3D" id="3.90.550.20">
    <property type="match status" value="1"/>
</dbReference>
<evidence type="ECO:0000256" key="1">
    <source>
        <dbReference type="ARBA" id="ARBA00022679"/>
    </source>
</evidence>
<evidence type="ECO:0000313" key="3">
    <source>
        <dbReference type="Proteomes" id="UP000199354"/>
    </source>
</evidence>
<dbReference type="OrthoDB" id="9802987at2"/>
<keyword evidence="3" id="KW-1185">Reference proteome</keyword>
<dbReference type="PANTHER" id="PTHR32385:SF15">
    <property type="entry name" value="INOSITOL PHOSPHOCERAMIDE MANNOSYLTRANSFERASE 1"/>
    <property type="match status" value="1"/>
</dbReference>
<dbReference type="RefSeq" id="WP_091141487.1">
    <property type="nucleotide sequence ID" value="NZ_FMVF01000005.1"/>
</dbReference>
<dbReference type="PANTHER" id="PTHR32385">
    <property type="entry name" value="MANNOSYL PHOSPHORYLINOSITOL CERAMIDE SYNTHASE"/>
    <property type="match status" value="1"/>
</dbReference>
<accession>A0A1G5FHY5</accession>
<proteinExistence type="predicted"/>
<dbReference type="SUPFAM" id="SSF53448">
    <property type="entry name" value="Nucleotide-diphospho-sugar transferases"/>
    <property type="match status" value="1"/>
</dbReference>
<reference evidence="2 3" key="1">
    <citation type="submission" date="2016-10" db="EMBL/GenBank/DDBJ databases">
        <authorList>
            <person name="de Groot N.N."/>
        </authorList>
    </citation>
    <scope>NUCLEOTIDE SEQUENCE [LARGE SCALE GENOMIC DNA]</scope>
    <source>
        <strain evidence="2 3">CGMCC 1.7031</strain>
    </source>
</reference>
<dbReference type="InterPro" id="IPR007577">
    <property type="entry name" value="GlycoTrfase_DXD_sugar-bd_CS"/>
</dbReference>
<dbReference type="Proteomes" id="UP000199354">
    <property type="component" value="Unassembled WGS sequence"/>
</dbReference>
<name>A0A1G5FHY5_9FLAO</name>
<dbReference type="GO" id="GO:0016020">
    <property type="term" value="C:membrane"/>
    <property type="evidence" value="ECO:0007669"/>
    <property type="project" value="GOC"/>
</dbReference>
<gene>
    <name evidence="2" type="ORF">SAMN02927903_01299</name>
</gene>
<dbReference type="AlphaFoldDB" id="A0A1G5FHY5"/>
<organism evidence="2 3">
    <name type="scientific">Flavobacterium caeni</name>
    <dbReference type="NCBI Taxonomy" id="490189"/>
    <lineage>
        <taxon>Bacteria</taxon>
        <taxon>Pseudomonadati</taxon>
        <taxon>Bacteroidota</taxon>
        <taxon>Flavobacteriia</taxon>
        <taxon>Flavobacteriales</taxon>
        <taxon>Flavobacteriaceae</taxon>
        <taxon>Flavobacterium</taxon>
    </lineage>
</organism>
<keyword evidence="1" id="KW-0808">Transferase</keyword>
<dbReference type="GO" id="GO:0051999">
    <property type="term" value="P:mannosyl-inositol phosphorylceramide biosynthetic process"/>
    <property type="evidence" value="ECO:0007669"/>
    <property type="project" value="TreeGrafter"/>
</dbReference>
<dbReference type="GO" id="GO:0000030">
    <property type="term" value="F:mannosyltransferase activity"/>
    <property type="evidence" value="ECO:0007669"/>
    <property type="project" value="TreeGrafter"/>
</dbReference>
<protein>
    <submittedName>
        <fullName evidence="2">Capsular polysaccharide synthesis protein</fullName>
    </submittedName>
</protein>
<sequence>MIPKIIHYCWFGGNPLPPLAVKCLESWKKHLPDYQIIEWNESNFPLDEFIFAKQALENRKFAFISDVCRLYALDQMGGIYMDTDVEALRSYDDFLHHAAFSGFENPENVPTGMMASEKGGKWVKELLAYYDQKPFVKPDGTLETTSNTYIITQMMKAKGFVMNNKFQQIEGYVAFYPNDYFCPKSYVTGNVDLTENSYCIHHFAKSWIPFHKKWRNIFKMKAMNVFGYKNIQFFIDLVKRR</sequence>